<dbReference type="SUPFAM" id="SSF56784">
    <property type="entry name" value="HAD-like"/>
    <property type="match status" value="1"/>
</dbReference>
<accession>A0ABU8WIU0</accession>
<dbReference type="EMBL" id="JBBKZT010000004">
    <property type="protein sequence ID" value="MEJ8846874.1"/>
    <property type="molecule type" value="Genomic_DNA"/>
</dbReference>
<evidence type="ECO:0000313" key="1">
    <source>
        <dbReference type="EMBL" id="MEJ8846874.1"/>
    </source>
</evidence>
<dbReference type="InterPro" id="IPR023214">
    <property type="entry name" value="HAD_sf"/>
</dbReference>
<dbReference type="NCBIfam" id="TIGR01509">
    <property type="entry name" value="HAD-SF-IA-v3"/>
    <property type="match status" value="1"/>
</dbReference>
<dbReference type="CDD" id="cd02603">
    <property type="entry name" value="HAD_sEH-N_like"/>
    <property type="match status" value="1"/>
</dbReference>
<dbReference type="RefSeq" id="WP_340342028.1">
    <property type="nucleotide sequence ID" value="NZ_JBBKZT010000004.1"/>
</dbReference>
<proteinExistence type="predicted"/>
<dbReference type="SFLD" id="SFLDS00003">
    <property type="entry name" value="Haloacid_Dehalogenase"/>
    <property type="match status" value="1"/>
</dbReference>
<dbReference type="PANTHER" id="PTHR43611:SF3">
    <property type="entry name" value="FLAVIN MONONUCLEOTIDE HYDROLASE 1, CHLOROPLATIC"/>
    <property type="match status" value="1"/>
</dbReference>
<comment type="caution">
    <text evidence="1">The sequence shown here is derived from an EMBL/GenBank/DDBJ whole genome shotgun (WGS) entry which is preliminary data.</text>
</comment>
<dbReference type="Proteomes" id="UP001385892">
    <property type="component" value="Unassembled WGS sequence"/>
</dbReference>
<protein>
    <submittedName>
        <fullName evidence="1">HAD family phosphatase</fullName>
    </submittedName>
</protein>
<name>A0ABU8WIU0_9BURK</name>
<dbReference type="Gene3D" id="1.10.150.240">
    <property type="entry name" value="Putative phosphatase, domain 2"/>
    <property type="match status" value="1"/>
</dbReference>
<organism evidence="1 2">
    <name type="scientific">Variovorax rhizosphaerae</name>
    <dbReference type="NCBI Taxonomy" id="1836200"/>
    <lineage>
        <taxon>Bacteria</taxon>
        <taxon>Pseudomonadati</taxon>
        <taxon>Pseudomonadota</taxon>
        <taxon>Betaproteobacteria</taxon>
        <taxon>Burkholderiales</taxon>
        <taxon>Comamonadaceae</taxon>
        <taxon>Variovorax</taxon>
    </lineage>
</organism>
<dbReference type="Pfam" id="PF00702">
    <property type="entry name" value="Hydrolase"/>
    <property type="match status" value="1"/>
</dbReference>
<dbReference type="Gene3D" id="3.40.50.1000">
    <property type="entry name" value="HAD superfamily/HAD-like"/>
    <property type="match status" value="1"/>
</dbReference>
<reference evidence="1 2" key="1">
    <citation type="submission" date="2024-03" db="EMBL/GenBank/DDBJ databases">
        <title>Novel species of the genus Variovorax.</title>
        <authorList>
            <person name="Liu Q."/>
            <person name="Xin Y.-H."/>
        </authorList>
    </citation>
    <scope>NUCLEOTIDE SEQUENCE [LARGE SCALE GENOMIC DNA]</scope>
    <source>
        <strain evidence="1 2">KACC 18900</strain>
    </source>
</reference>
<dbReference type="InterPro" id="IPR036412">
    <property type="entry name" value="HAD-like_sf"/>
</dbReference>
<dbReference type="InterPro" id="IPR023198">
    <property type="entry name" value="PGP-like_dom2"/>
</dbReference>
<evidence type="ECO:0000313" key="2">
    <source>
        <dbReference type="Proteomes" id="UP001385892"/>
    </source>
</evidence>
<dbReference type="InterPro" id="IPR006439">
    <property type="entry name" value="HAD-SF_hydro_IA"/>
</dbReference>
<dbReference type="SFLD" id="SFLDG01129">
    <property type="entry name" value="C1.5:_HAD__Beta-PGM__Phosphata"/>
    <property type="match status" value="1"/>
</dbReference>
<dbReference type="PANTHER" id="PTHR43611">
    <property type="entry name" value="ALPHA-D-GLUCOSE 1-PHOSPHATE PHOSPHATASE"/>
    <property type="match status" value="1"/>
</dbReference>
<gene>
    <name evidence="1" type="ORF">WKW82_09455</name>
</gene>
<keyword evidence="2" id="KW-1185">Reference proteome</keyword>
<sequence>MRNRPHLVLFDIDGVLCQYDRAVFQAALGALTGHTAAFVREAVWGSGLETRSDRGEVDPAAYLREISERLGHPVTRDDWLAARRAGMTPDPQVLALVERVKQRCPIAGLTNNSPMLSEDIETLCPEIGRHFKGGLIVTSAMVGATKPEAAAYLRSIERFGVPPERVLFIDDVEANVEGALRAGLQAYLFIGAGRLEQELGECGLL</sequence>